<dbReference type="InterPro" id="IPR014017">
    <property type="entry name" value="DNA_helicase_UvrD-like_C"/>
</dbReference>
<keyword evidence="10" id="KW-0413">Isomerase</keyword>
<evidence type="ECO:0000256" key="10">
    <source>
        <dbReference type="ARBA" id="ARBA00023235"/>
    </source>
</evidence>
<dbReference type="InterPro" id="IPR011604">
    <property type="entry name" value="PDDEXK-like_dom_sf"/>
</dbReference>
<keyword evidence="5 14" id="KW-0347">Helicase</keyword>
<dbReference type="PROSITE" id="PS51217">
    <property type="entry name" value="UVRD_HELICASE_CTER"/>
    <property type="match status" value="1"/>
</dbReference>
<dbReference type="PROSITE" id="PS51198">
    <property type="entry name" value="UVRD_HELICASE_ATP_BIND"/>
    <property type="match status" value="1"/>
</dbReference>
<protein>
    <recommendedName>
        <fullName evidence="12">DNA 3'-5' helicase</fullName>
        <ecNumber evidence="12">5.6.2.4</ecNumber>
    </recommendedName>
</protein>
<keyword evidence="7 14" id="KW-0067">ATP-binding</keyword>
<dbReference type="EC" id="5.6.2.4" evidence="12"/>
<keyword evidence="1" id="KW-0540">Nuclease</keyword>
<keyword evidence="9" id="KW-0234">DNA repair</keyword>
<organism evidence="18 19">
    <name type="scientific">Lentihominibacter faecis</name>
    <dbReference type="NCBI Taxonomy" id="2764712"/>
    <lineage>
        <taxon>Bacteria</taxon>
        <taxon>Bacillati</taxon>
        <taxon>Bacillota</taxon>
        <taxon>Clostridia</taxon>
        <taxon>Peptostreptococcales</taxon>
        <taxon>Anaerovoracaceae</taxon>
        <taxon>Lentihominibacter</taxon>
    </lineage>
</organism>
<dbReference type="InterPro" id="IPR014152">
    <property type="entry name" value="AddA"/>
</dbReference>
<gene>
    <name evidence="18" type="primary">addA</name>
    <name evidence="18" type="ORF">H8876_04370</name>
</gene>
<dbReference type="EMBL" id="JACRWC010000056">
    <property type="protein sequence ID" value="MBC5999230.1"/>
    <property type="molecule type" value="Genomic_DNA"/>
</dbReference>
<keyword evidence="6" id="KW-0269">Exonuclease</keyword>
<dbReference type="AlphaFoldDB" id="A0A923SRB1"/>
<dbReference type="InterPro" id="IPR014016">
    <property type="entry name" value="UvrD-like_ATP-bd"/>
</dbReference>
<evidence type="ECO:0000256" key="4">
    <source>
        <dbReference type="ARBA" id="ARBA00022801"/>
    </source>
</evidence>
<comment type="catalytic activity">
    <reaction evidence="13">
        <text>ATP + H2O = ADP + phosphate + H(+)</text>
        <dbReference type="Rhea" id="RHEA:13065"/>
        <dbReference type="ChEBI" id="CHEBI:15377"/>
        <dbReference type="ChEBI" id="CHEBI:15378"/>
        <dbReference type="ChEBI" id="CHEBI:30616"/>
        <dbReference type="ChEBI" id="CHEBI:43474"/>
        <dbReference type="ChEBI" id="CHEBI:456216"/>
        <dbReference type="EC" id="5.6.2.4"/>
    </reaction>
</comment>
<keyword evidence="19" id="KW-1185">Reference proteome</keyword>
<keyword evidence="8" id="KW-0238">DNA-binding</keyword>
<sequence length="1167" mass="134441">MQWTEAQAHTIESRGKNILVSAAAGSGKTAVLIERIKQLILQDKVDVDRFLITTFTNAASQEMRERLEQAIRKEMDQPDADRAFLKRQLDLMYKANIGTFHNFALEVMHRYFYLTELEPGFVIGDEIQVSILKKESVDALFETRFEEDFDRFKAFLRKYSGDRNENRLKDNMISLYDELRSVPDYFKWARESAEWLRSDNVLSMTGIAMFLIQAFYDGLGKARRYFVEAADLLADNSVWSLAEKAREDVDRLDSLEEIMSLEPEPGVSRWDELDLLFRAGELIGDLKFNTMRAAKDEKDDYEAVKETVSVLRKKGKKEIDDLKKKYFSRSRTEAETELKSLSGDTAYLVELLEEFEQIFREKKKEKNMVDFDDVMHYASKILDDPMAAEEYREKFTYIFIDEFQDSNMLQEIIAGKICRENNLFMVGDVKQSIYKFRLAEPEIFRSKYELYKKEEETQSEKIDLNSNFRSKKNVTRTVNTVFEKVMEDYDEDARLHCTAPEEYPGYPTRVTIIDRSDEAELEDGDMLESTDREIATIARIVSENKGQPVFDVKKQVERSVEYRDIVILSRNRHTIPAIEKALNDQGIPAFGENPGGYFESVEIEIFVNLLKVIDNIRQDIPLISVMHSPIFDFTAKELAKIRIAFREGSFYQAIRSYAETPVEVLLQEKVRKMLEQLTYWKQLRRTVSLEELLRVLLYETGYYDYCSGLPVGKQRISNLRMLVEKAATFEENNYTGLYGFLSYIDAMKKNNLSMGEAKTIGENEDVVRIMTVHKSKGLEFPVVILAGAGRTIRFRGSGSSMEMHKDCGIGLPLVNREEGWHKKTLLQRVIEGKKAAEELEEEVRILYVALTRAIDRLEIVGTVKDLDSLDEEQAGKRSFLDMVYAPLKLTGEEICVEHLASEEGADELQETGTSRHHSTKDLMQQLQRTAQRAAAYQLTAEEQSRMEQINAGLSYQYPYSDAVKVKSKYSVTELAGGSTVSSDEILLQKPEFTREHEGLTAAQRGSAMHLVMEHLDFAKALEHGGSYIRETVEKLRSTGALSEQEAKAIRIDQIQGFFAAPTGRRAAQARTLQKEREFILQKDVSGTQAIVQGIIDCFFEEEDGMVIIDYKNSYVGSEAEEEELRQRYGEQLALYKEALEASWGRPVKETWLYLFYLKKFIRTDEKF</sequence>
<dbReference type="InterPro" id="IPR000212">
    <property type="entry name" value="DNA_helicase_UvrD/REP"/>
</dbReference>
<dbReference type="GO" id="GO:0004527">
    <property type="term" value="F:exonuclease activity"/>
    <property type="evidence" value="ECO:0007669"/>
    <property type="project" value="UniProtKB-KW"/>
</dbReference>
<dbReference type="GO" id="GO:0005524">
    <property type="term" value="F:ATP binding"/>
    <property type="evidence" value="ECO:0007669"/>
    <property type="project" value="UniProtKB-UniRule"/>
</dbReference>
<feature type="domain" description="UvrD-like helicase ATP-binding" evidence="16">
    <location>
        <begin position="1"/>
        <end position="471"/>
    </location>
</feature>
<dbReference type="Gene3D" id="3.40.50.300">
    <property type="entry name" value="P-loop containing nucleotide triphosphate hydrolases"/>
    <property type="match status" value="4"/>
</dbReference>
<name>A0A923SRB1_9FIRM</name>
<dbReference type="SUPFAM" id="SSF52540">
    <property type="entry name" value="P-loop containing nucleoside triphosphate hydrolases"/>
    <property type="match status" value="1"/>
</dbReference>
<dbReference type="GO" id="GO:0000725">
    <property type="term" value="P:recombinational repair"/>
    <property type="evidence" value="ECO:0007669"/>
    <property type="project" value="TreeGrafter"/>
</dbReference>
<evidence type="ECO:0000256" key="6">
    <source>
        <dbReference type="ARBA" id="ARBA00022839"/>
    </source>
</evidence>
<dbReference type="Pfam" id="PF12705">
    <property type="entry name" value="PDDEXK_1"/>
    <property type="match status" value="1"/>
</dbReference>
<evidence type="ECO:0000259" key="16">
    <source>
        <dbReference type="PROSITE" id="PS51198"/>
    </source>
</evidence>
<comment type="catalytic activity">
    <reaction evidence="11">
        <text>Couples ATP hydrolysis with the unwinding of duplex DNA by translocating in the 3'-5' direction.</text>
        <dbReference type="EC" id="5.6.2.4"/>
    </reaction>
</comment>
<dbReference type="PANTHER" id="PTHR11070">
    <property type="entry name" value="UVRD / RECB / PCRA DNA HELICASE FAMILY MEMBER"/>
    <property type="match status" value="1"/>
</dbReference>
<reference evidence="18" key="1">
    <citation type="submission" date="2020-08" db="EMBL/GenBank/DDBJ databases">
        <authorList>
            <person name="Liu C."/>
            <person name="Sun Q."/>
        </authorList>
    </citation>
    <scope>NUCLEOTIDE SEQUENCE</scope>
    <source>
        <strain evidence="18">BX16</strain>
    </source>
</reference>
<dbReference type="GO" id="GO:0006302">
    <property type="term" value="P:double-strand break repair"/>
    <property type="evidence" value="ECO:0007669"/>
    <property type="project" value="InterPro"/>
</dbReference>
<keyword evidence="2 14" id="KW-0547">Nucleotide-binding</keyword>
<evidence type="ECO:0000256" key="14">
    <source>
        <dbReference type="PROSITE-ProRule" id="PRU00560"/>
    </source>
</evidence>
<keyword evidence="15" id="KW-0175">Coiled coil</keyword>
<dbReference type="GO" id="GO:0003677">
    <property type="term" value="F:DNA binding"/>
    <property type="evidence" value="ECO:0007669"/>
    <property type="project" value="UniProtKB-KW"/>
</dbReference>
<dbReference type="GO" id="GO:0033202">
    <property type="term" value="C:DNA helicase complex"/>
    <property type="evidence" value="ECO:0007669"/>
    <property type="project" value="TreeGrafter"/>
</dbReference>
<comment type="caution">
    <text evidence="18">The sequence shown here is derived from an EMBL/GenBank/DDBJ whole genome shotgun (WGS) entry which is preliminary data.</text>
</comment>
<proteinExistence type="predicted"/>
<keyword evidence="4 14" id="KW-0378">Hydrolase</keyword>
<dbReference type="Proteomes" id="UP000644115">
    <property type="component" value="Unassembled WGS sequence"/>
</dbReference>
<feature type="binding site" evidence="14">
    <location>
        <begin position="22"/>
        <end position="29"/>
    </location>
    <ligand>
        <name>ATP</name>
        <dbReference type="ChEBI" id="CHEBI:30616"/>
    </ligand>
</feature>
<dbReference type="Gene3D" id="3.90.320.10">
    <property type="match status" value="1"/>
</dbReference>
<keyword evidence="3" id="KW-0227">DNA damage</keyword>
<evidence type="ECO:0000313" key="19">
    <source>
        <dbReference type="Proteomes" id="UP000644115"/>
    </source>
</evidence>
<evidence type="ECO:0000313" key="18">
    <source>
        <dbReference type="EMBL" id="MBC5999230.1"/>
    </source>
</evidence>
<dbReference type="PANTHER" id="PTHR11070:SF48">
    <property type="entry name" value="ATP-DEPENDENT HELICASE_NUCLEASE SUBUNIT A"/>
    <property type="match status" value="1"/>
</dbReference>
<evidence type="ECO:0000256" key="2">
    <source>
        <dbReference type="ARBA" id="ARBA00022741"/>
    </source>
</evidence>
<evidence type="ECO:0000256" key="7">
    <source>
        <dbReference type="ARBA" id="ARBA00022840"/>
    </source>
</evidence>
<evidence type="ECO:0000259" key="17">
    <source>
        <dbReference type="PROSITE" id="PS51217"/>
    </source>
</evidence>
<accession>A0A923SRB1</accession>
<dbReference type="Gene3D" id="1.10.486.10">
    <property type="entry name" value="PCRA, domain 4"/>
    <property type="match status" value="1"/>
</dbReference>
<evidence type="ECO:0000256" key="9">
    <source>
        <dbReference type="ARBA" id="ARBA00023204"/>
    </source>
</evidence>
<dbReference type="Pfam" id="PF00580">
    <property type="entry name" value="UvrD-helicase"/>
    <property type="match status" value="1"/>
</dbReference>
<dbReference type="InterPro" id="IPR038726">
    <property type="entry name" value="PDDEXK_AddAB-type"/>
</dbReference>
<dbReference type="GO" id="GO:0005829">
    <property type="term" value="C:cytosol"/>
    <property type="evidence" value="ECO:0007669"/>
    <property type="project" value="TreeGrafter"/>
</dbReference>
<evidence type="ECO:0000256" key="1">
    <source>
        <dbReference type="ARBA" id="ARBA00022722"/>
    </source>
</evidence>
<dbReference type="Pfam" id="PF13361">
    <property type="entry name" value="UvrD_C"/>
    <property type="match status" value="1"/>
</dbReference>
<evidence type="ECO:0000256" key="3">
    <source>
        <dbReference type="ARBA" id="ARBA00022763"/>
    </source>
</evidence>
<evidence type="ECO:0000256" key="13">
    <source>
        <dbReference type="ARBA" id="ARBA00048988"/>
    </source>
</evidence>
<dbReference type="SUPFAM" id="SSF52980">
    <property type="entry name" value="Restriction endonuclease-like"/>
    <property type="match status" value="1"/>
</dbReference>
<feature type="coiled-coil region" evidence="15">
    <location>
        <begin position="822"/>
        <end position="856"/>
    </location>
</feature>
<evidence type="ECO:0000256" key="12">
    <source>
        <dbReference type="ARBA" id="ARBA00034808"/>
    </source>
</evidence>
<feature type="domain" description="UvrD-like helicase C-terminal" evidence="17">
    <location>
        <begin position="472"/>
        <end position="777"/>
    </location>
</feature>
<evidence type="ECO:0000256" key="8">
    <source>
        <dbReference type="ARBA" id="ARBA00023125"/>
    </source>
</evidence>
<evidence type="ECO:0000256" key="15">
    <source>
        <dbReference type="SAM" id="Coils"/>
    </source>
</evidence>
<dbReference type="InterPro" id="IPR011335">
    <property type="entry name" value="Restrct_endonuc-II-like"/>
</dbReference>
<evidence type="ECO:0000256" key="11">
    <source>
        <dbReference type="ARBA" id="ARBA00034617"/>
    </source>
</evidence>
<evidence type="ECO:0000256" key="5">
    <source>
        <dbReference type="ARBA" id="ARBA00022806"/>
    </source>
</evidence>
<dbReference type="GO" id="GO:0043138">
    <property type="term" value="F:3'-5' DNA helicase activity"/>
    <property type="evidence" value="ECO:0007669"/>
    <property type="project" value="UniProtKB-EC"/>
</dbReference>
<dbReference type="NCBIfam" id="TIGR02785">
    <property type="entry name" value="addA_Gpos"/>
    <property type="match status" value="1"/>
</dbReference>
<dbReference type="InterPro" id="IPR027417">
    <property type="entry name" value="P-loop_NTPase"/>
</dbReference>
<dbReference type="RefSeq" id="WP_249286686.1">
    <property type="nucleotide sequence ID" value="NZ_JACRWC010000056.1"/>
</dbReference>